<evidence type="ECO:0000256" key="1">
    <source>
        <dbReference type="SAM" id="MobiDB-lite"/>
    </source>
</evidence>
<keyword evidence="3" id="KW-1185">Reference proteome</keyword>
<evidence type="ECO:0000313" key="2">
    <source>
        <dbReference type="EMBL" id="GAA5069321.1"/>
    </source>
</evidence>
<name>A0ABP9L2H2_9ACTN</name>
<proteinExistence type="predicted"/>
<protein>
    <submittedName>
        <fullName evidence="2">Uncharacterized protein</fullName>
    </submittedName>
</protein>
<sequence length="78" mass="8459">MGSSKAAGTDNWRCVRARAGARRRAADGPETRRGPERSRSRARGGGRRAGHPALAAPARAEYHPPHTRTSWEDGRWGG</sequence>
<accession>A0ABP9L2H2</accession>
<feature type="compositionally biased region" description="Basic and acidic residues" evidence="1">
    <location>
        <begin position="60"/>
        <end position="78"/>
    </location>
</feature>
<gene>
    <name evidence="2" type="ORF">GCM10023336_53270</name>
</gene>
<feature type="compositionally biased region" description="Basic and acidic residues" evidence="1">
    <location>
        <begin position="24"/>
        <end position="39"/>
    </location>
</feature>
<feature type="compositionally biased region" description="Basic residues" evidence="1">
    <location>
        <begin position="40"/>
        <end position="50"/>
    </location>
</feature>
<dbReference type="Proteomes" id="UP001500124">
    <property type="component" value="Unassembled WGS sequence"/>
</dbReference>
<reference evidence="3" key="1">
    <citation type="journal article" date="2019" name="Int. J. Syst. Evol. Microbiol.">
        <title>The Global Catalogue of Microorganisms (GCM) 10K type strain sequencing project: providing services to taxonomists for standard genome sequencing and annotation.</title>
        <authorList>
            <consortium name="The Broad Institute Genomics Platform"/>
            <consortium name="The Broad Institute Genome Sequencing Center for Infectious Disease"/>
            <person name="Wu L."/>
            <person name="Ma J."/>
        </authorList>
    </citation>
    <scope>NUCLEOTIDE SEQUENCE [LARGE SCALE GENOMIC DNA]</scope>
    <source>
        <strain evidence="3">JCM 18410</strain>
    </source>
</reference>
<evidence type="ECO:0000313" key="3">
    <source>
        <dbReference type="Proteomes" id="UP001500124"/>
    </source>
</evidence>
<organism evidence="2 3">
    <name type="scientific">Streptomyces similanensis</name>
    <dbReference type="NCBI Taxonomy" id="1274988"/>
    <lineage>
        <taxon>Bacteria</taxon>
        <taxon>Bacillati</taxon>
        <taxon>Actinomycetota</taxon>
        <taxon>Actinomycetes</taxon>
        <taxon>Kitasatosporales</taxon>
        <taxon>Streptomycetaceae</taxon>
        <taxon>Streptomyces</taxon>
    </lineage>
</organism>
<feature type="region of interest" description="Disordered" evidence="1">
    <location>
        <begin position="1"/>
        <end position="78"/>
    </location>
</feature>
<dbReference type="EMBL" id="BAABKC010000084">
    <property type="protein sequence ID" value="GAA5069321.1"/>
    <property type="molecule type" value="Genomic_DNA"/>
</dbReference>
<comment type="caution">
    <text evidence="2">The sequence shown here is derived from an EMBL/GenBank/DDBJ whole genome shotgun (WGS) entry which is preliminary data.</text>
</comment>